<evidence type="ECO:0000256" key="1">
    <source>
        <dbReference type="ARBA" id="ARBA00001974"/>
    </source>
</evidence>
<evidence type="ECO:0000313" key="10">
    <source>
        <dbReference type="EMBL" id="RLE11210.1"/>
    </source>
</evidence>
<reference evidence="10 11" key="1">
    <citation type="submission" date="2018-06" db="EMBL/GenBank/DDBJ databases">
        <title>Extensive metabolic versatility and redundancy in microbially diverse, dynamic hydrothermal sediments.</title>
        <authorList>
            <person name="Dombrowski N."/>
            <person name="Teske A."/>
            <person name="Baker B.J."/>
        </authorList>
    </citation>
    <scope>NUCLEOTIDE SEQUENCE [LARGE SCALE GENOMIC DNA]</scope>
    <source>
        <strain evidence="10">B3_G15</strain>
    </source>
</reference>
<accession>A0A662D5Z2</accession>
<evidence type="ECO:0000256" key="4">
    <source>
        <dbReference type="ARBA" id="ARBA00022723"/>
    </source>
</evidence>
<feature type="domain" description="4Fe-4S ferredoxin-type" evidence="9">
    <location>
        <begin position="419"/>
        <end position="448"/>
    </location>
</feature>
<keyword evidence="3" id="KW-0004">4Fe-4S</keyword>
<evidence type="ECO:0000256" key="3">
    <source>
        <dbReference type="ARBA" id="ARBA00022485"/>
    </source>
</evidence>
<dbReference type="PROSITE" id="PS00198">
    <property type="entry name" value="4FE4S_FER_1"/>
    <property type="match status" value="2"/>
</dbReference>
<keyword evidence="8" id="KW-0411">Iron-sulfur</keyword>
<dbReference type="PRINTS" id="PR00469">
    <property type="entry name" value="PNDRDTASEII"/>
</dbReference>
<evidence type="ECO:0000313" key="11">
    <source>
        <dbReference type="Proteomes" id="UP000280417"/>
    </source>
</evidence>
<dbReference type="SUPFAM" id="SSF51971">
    <property type="entry name" value="Nucleotide-binding domain"/>
    <property type="match status" value="1"/>
</dbReference>
<dbReference type="PANTHER" id="PTHR43498:SF1">
    <property type="entry name" value="COB--COM HETERODISULFIDE REDUCTASE IRON-SULFUR SUBUNIT A"/>
    <property type="match status" value="1"/>
</dbReference>
<dbReference type="Gene3D" id="3.50.50.60">
    <property type="entry name" value="FAD/NAD(P)-binding domain"/>
    <property type="match status" value="1"/>
</dbReference>
<organism evidence="10 11">
    <name type="scientific">Aerophobetes bacterium</name>
    <dbReference type="NCBI Taxonomy" id="2030807"/>
    <lineage>
        <taxon>Bacteria</taxon>
        <taxon>Candidatus Aerophobota</taxon>
    </lineage>
</organism>
<protein>
    <recommendedName>
        <fullName evidence="9">4Fe-4S ferredoxin-type domain-containing protein</fullName>
    </recommendedName>
</protein>
<keyword evidence="5" id="KW-0274">FAD</keyword>
<comment type="similarity">
    <text evidence="2">Belongs to the HdrA family.</text>
</comment>
<evidence type="ECO:0000256" key="5">
    <source>
        <dbReference type="ARBA" id="ARBA00022827"/>
    </source>
</evidence>
<dbReference type="GO" id="GO:0046872">
    <property type="term" value="F:metal ion binding"/>
    <property type="evidence" value="ECO:0007669"/>
    <property type="project" value="UniProtKB-KW"/>
</dbReference>
<keyword evidence="7" id="KW-0408">Iron</keyword>
<dbReference type="PROSITE" id="PS51379">
    <property type="entry name" value="4FE4S_FER_2"/>
    <property type="match status" value="2"/>
</dbReference>
<comment type="caution">
    <text evidence="10">The sequence shown here is derived from an EMBL/GenBank/DDBJ whole genome shotgun (WGS) entry which is preliminary data.</text>
</comment>
<dbReference type="PANTHER" id="PTHR43498">
    <property type="entry name" value="FERREDOXIN:COB-COM HETERODISULFIDE REDUCTASE SUBUNIT A"/>
    <property type="match status" value="1"/>
</dbReference>
<proteinExistence type="inferred from homology"/>
<dbReference type="EMBL" id="QMQA01000274">
    <property type="protein sequence ID" value="RLE11210.1"/>
    <property type="molecule type" value="Genomic_DNA"/>
</dbReference>
<dbReference type="InterPro" id="IPR023753">
    <property type="entry name" value="FAD/NAD-binding_dom"/>
</dbReference>
<keyword evidence="6" id="KW-0560">Oxidoreductase</keyword>
<dbReference type="InterPro" id="IPR017900">
    <property type="entry name" value="4Fe4S_Fe_S_CS"/>
</dbReference>
<sequence length="461" mass="51368">MANIRDQNSWVHMREPEKATEKAKDLVRMAVAKVELKRPLPSFSSEVIKKALVIGGGLAGMVAALNIAEQGFEAYLVEKEARLGGNLRNLHYTLDNENVQGYLESIVKEVEENPRIKVYRDTRIKSVEGYVGNYKTTIVQNGNEMELDHGVIIVATGAKELKPQEYLYGEDERVITQLELEQMLARPDSKIPSLNTIVMIQCVGSREDERPYCSRVCCSDALKNALRIKKENPKANIFILYRDIRTYGFKEKFYQEAREKGVIFIRYDKERKPYVRKEAQGLKVEVFDPILREKLIISSDLLVLSAAIVPNEDNQTLAQLLKVPLTTDGFYLEAHAKLRPVDFSTRGVFLAGMAHGPKFISETISQACAAAQKACAIICKDSVEAEAIIAEVNERWCRGCGMCVSVCPYEAISIDGETNLAKVTEVLCQGCGSCAATCPSGAIQQKGFQRKQILSMVDAAI</sequence>
<dbReference type="Pfam" id="PF12838">
    <property type="entry name" value="Fer4_7"/>
    <property type="match status" value="1"/>
</dbReference>
<dbReference type="GO" id="GO:0016491">
    <property type="term" value="F:oxidoreductase activity"/>
    <property type="evidence" value="ECO:0007669"/>
    <property type="project" value="UniProtKB-KW"/>
</dbReference>
<dbReference type="Gene3D" id="3.30.70.20">
    <property type="match status" value="1"/>
</dbReference>
<dbReference type="SUPFAM" id="SSF54862">
    <property type="entry name" value="4Fe-4S ferredoxins"/>
    <property type="match status" value="1"/>
</dbReference>
<dbReference type="AlphaFoldDB" id="A0A662D5Z2"/>
<evidence type="ECO:0000256" key="6">
    <source>
        <dbReference type="ARBA" id="ARBA00023002"/>
    </source>
</evidence>
<gene>
    <name evidence="10" type="ORF">DRJ04_08475</name>
</gene>
<name>A0A662D5Z2_UNCAE</name>
<comment type="cofactor">
    <cofactor evidence="1">
        <name>FAD</name>
        <dbReference type="ChEBI" id="CHEBI:57692"/>
    </cofactor>
</comment>
<keyword evidence="5" id="KW-0285">Flavoprotein</keyword>
<dbReference type="GO" id="GO:0051539">
    <property type="term" value="F:4 iron, 4 sulfur cluster binding"/>
    <property type="evidence" value="ECO:0007669"/>
    <property type="project" value="UniProtKB-KW"/>
</dbReference>
<dbReference type="Proteomes" id="UP000280417">
    <property type="component" value="Unassembled WGS sequence"/>
</dbReference>
<dbReference type="InterPro" id="IPR017896">
    <property type="entry name" value="4Fe4S_Fe-S-bd"/>
</dbReference>
<evidence type="ECO:0000259" key="9">
    <source>
        <dbReference type="PROSITE" id="PS51379"/>
    </source>
</evidence>
<dbReference type="Pfam" id="PF07992">
    <property type="entry name" value="Pyr_redox_2"/>
    <property type="match status" value="1"/>
</dbReference>
<feature type="domain" description="4Fe-4S ferredoxin-type" evidence="9">
    <location>
        <begin position="388"/>
        <end position="417"/>
    </location>
</feature>
<dbReference type="InterPro" id="IPR036188">
    <property type="entry name" value="FAD/NAD-bd_sf"/>
</dbReference>
<dbReference type="InterPro" id="IPR039650">
    <property type="entry name" value="HdrA-like"/>
</dbReference>
<evidence type="ECO:0000256" key="2">
    <source>
        <dbReference type="ARBA" id="ARBA00006561"/>
    </source>
</evidence>
<evidence type="ECO:0000256" key="7">
    <source>
        <dbReference type="ARBA" id="ARBA00023004"/>
    </source>
</evidence>
<keyword evidence="4" id="KW-0479">Metal-binding</keyword>
<evidence type="ECO:0000256" key="8">
    <source>
        <dbReference type="ARBA" id="ARBA00023014"/>
    </source>
</evidence>